<dbReference type="CDD" id="cd02440">
    <property type="entry name" value="AdoMet_MTases"/>
    <property type="match status" value="1"/>
</dbReference>
<dbReference type="InterPro" id="IPR041698">
    <property type="entry name" value="Methyltransf_25"/>
</dbReference>
<dbReference type="EMBL" id="CP059154">
    <property type="protein sequence ID" value="QLK25879.1"/>
    <property type="molecule type" value="Genomic_DNA"/>
</dbReference>
<sequence length="213" mass="23049">MVDKDVVRRGYDAVAETYAAERSEGGTEMDVLEAVLESLSDSPTVLDVGCGQGMPVLRRVSDAGSAVGTDFSREQLALAAANAPAAAFVQGDMVTLPFSDGVFDAVIAFHSLIHIPLNDHRAVLDEFARVLRPGGRVLLSEAPGEWTGENPDWLETGVEMQWDMAGAAATRTQLREAGFAVVDERESTETLVDDEHWLYLAGRLEEPVETENE</sequence>
<dbReference type="PANTHER" id="PTHR42912:SF45">
    <property type="entry name" value="23S RRNA (GUANINE(745)-N(1))-METHYLTRANSFERASE"/>
    <property type="match status" value="1"/>
</dbReference>
<dbReference type="RefSeq" id="WP_180841060.1">
    <property type="nucleotide sequence ID" value="NZ_CP059154.1"/>
</dbReference>
<proteinExistence type="predicted"/>
<evidence type="ECO:0000259" key="1">
    <source>
        <dbReference type="Pfam" id="PF13649"/>
    </source>
</evidence>
<accession>A0A7D6GK53</accession>
<dbReference type="GO" id="GO:0008168">
    <property type="term" value="F:methyltransferase activity"/>
    <property type="evidence" value="ECO:0007669"/>
    <property type="project" value="UniProtKB-KW"/>
</dbReference>
<protein>
    <submittedName>
        <fullName evidence="2">Methyltransferase domain-containing protein</fullName>
    </submittedName>
</protein>
<dbReference type="InterPro" id="IPR029063">
    <property type="entry name" value="SAM-dependent_MTases_sf"/>
</dbReference>
<evidence type="ECO:0000313" key="3">
    <source>
        <dbReference type="Proteomes" id="UP000510869"/>
    </source>
</evidence>
<feature type="domain" description="Methyltransferase" evidence="1">
    <location>
        <begin position="45"/>
        <end position="135"/>
    </location>
</feature>
<dbReference type="PANTHER" id="PTHR42912">
    <property type="entry name" value="METHYLTRANSFERASE"/>
    <property type="match status" value="1"/>
</dbReference>
<dbReference type="Pfam" id="PF13649">
    <property type="entry name" value="Methyltransf_25"/>
    <property type="match status" value="1"/>
</dbReference>
<dbReference type="KEGG" id="nay:HYG81_17655"/>
<dbReference type="GO" id="GO:0032259">
    <property type="term" value="P:methylation"/>
    <property type="evidence" value="ECO:0007669"/>
    <property type="project" value="UniProtKB-KW"/>
</dbReference>
<reference evidence="2 3" key="1">
    <citation type="submission" date="2020-07" db="EMBL/GenBank/DDBJ databases">
        <title>Natrinema (YPL30) sp. nov. and Haloterrigena xxxxxx (YPL8) sp. nov., isolated from a salt mine.</title>
        <authorList>
            <person name="Cui H."/>
        </authorList>
    </citation>
    <scope>NUCLEOTIDE SEQUENCE [LARGE SCALE GENOMIC DNA]</scope>
    <source>
        <strain evidence="2 3">YPL13</strain>
    </source>
</reference>
<name>A0A7D6GK53_9EURY</name>
<dbReference type="GeneID" id="56145070"/>
<dbReference type="OrthoDB" id="8915at2157"/>
<dbReference type="Gene3D" id="3.40.50.150">
    <property type="entry name" value="Vaccinia Virus protein VP39"/>
    <property type="match status" value="1"/>
</dbReference>
<evidence type="ECO:0000313" key="2">
    <source>
        <dbReference type="EMBL" id="QLK25879.1"/>
    </source>
</evidence>
<dbReference type="InterPro" id="IPR050508">
    <property type="entry name" value="Methyltransf_Superfamily"/>
</dbReference>
<keyword evidence="2" id="KW-0808">Transferase</keyword>
<gene>
    <name evidence="2" type="ORF">HYG81_17655</name>
</gene>
<dbReference type="SUPFAM" id="SSF53335">
    <property type="entry name" value="S-adenosyl-L-methionine-dependent methyltransferases"/>
    <property type="match status" value="1"/>
</dbReference>
<keyword evidence="3" id="KW-1185">Reference proteome</keyword>
<dbReference type="AlphaFoldDB" id="A0A7D6GK53"/>
<keyword evidence="2" id="KW-0489">Methyltransferase</keyword>
<dbReference type="Proteomes" id="UP000510869">
    <property type="component" value="Chromosome"/>
</dbReference>
<organism evidence="2 3">
    <name type="scientific">Natrinema zhouii</name>
    <dbReference type="NCBI Taxonomy" id="1710539"/>
    <lineage>
        <taxon>Archaea</taxon>
        <taxon>Methanobacteriati</taxon>
        <taxon>Methanobacteriota</taxon>
        <taxon>Stenosarchaea group</taxon>
        <taxon>Halobacteria</taxon>
        <taxon>Halobacteriales</taxon>
        <taxon>Natrialbaceae</taxon>
        <taxon>Natrinema</taxon>
    </lineage>
</organism>